<gene>
    <name evidence="2" type="ORF">FBUS_02346</name>
</gene>
<accession>A0A8E0RU12</accession>
<comment type="caution">
    <text evidence="2">The sequence shown here is derived from an EMBL/GenBank/DDBJ whole genome shotgun (WGS) entry which is preliminary data.</text>
</comment>
<dbReference type="EMBL" id="LUCM01004865">
    <property type="protein sequence ID" value="KAA0193706.1"/>
    <property type="molecule type" value="Genomic_DNA"/>
</dbReference>
<proteinExistence type="predicted"/>
<protein>
    <submittedName>
        <fullName evidence="2">Uncharacterized protein</fullName>
    </submittedName>
</protein>
<keyword evidence="1" id="KW-1133">Transmembrane helix</keyword>
<reference evidence="2" key="1">
    <citation type="submission" date="2019-05" db="EMBL/GenBank/DDBJ databases">
        <title>Annotation for the trematode Fasciolopsis buski.</title>
        <authorList>
            <person name="Choi Y.-J."/>
        </authorList>
    </citation>
    <scope>NUCLEOTIDE SEQUENCE</scope>
    <source>
        <strain evidence="2">HT</strain>
        <tissue evidence="2">Whole worm</tissue>
    </source>
</reference>
<dbReference type="Proteomes" id="UP000728185">
    <property type="component" value="Unassembled WGS sequence"/>
</dbReference>
<evidence type="ECO:0000256" key="1">
    <source>
        <dbReference type="SAM" id="Phobius"/>
    </source>
</evidence>
<evidence type="ECO:0000313" key="2">
    <source>
        <dbReference type="EMBL" id="KAA0193706.1"/>
    </source>
</evidence>
<dbReference type="OrthoDB" id="6267285at2759"/>
<organism evidence="2 3">
    <name type="scientific">Fasciolopsis buskii</name>
    <dbReference type="NCBI Taxonomy" id="27845"/>
    <lineage>
        <taxon>Eukaryota</taxon>
        <taxon>Metazoa</taxon>
        <taxon>Spiralia</taxon>
        <taxon>Lophotrochozoa</taxon>
        <taxon>Platyhelminthes</taxon>
        <taxon>Trematoda</taxon>
        <taxon>Digenea</taxon>
        <taxon>Plagiorchiida</taxon>
        <taxon>Echinostomata</taxon>
        <taxon>Echinostomatoidea</taxon>
        <taxon>Fasciolidae</taxon>
        <taxon>Fasciolopsis</taxon>
    </lineage>
</organism>
<dbReference type="AlphaFoldDB" id="A0A8E0RU12"/>
<keyword evidence="1" id="KW-0812">Transmembrane</keyword>
<sequence length="166" mass="19305">MTEENAPSKKDQSSMDDPTMIKSILKSSLGLDRNTMKADAQLSTAEQRRVSSLTLEMLMEREEIDVHPYGRGGIYEGILYRRKEEEKINFVVILVWLIFSSSVLMISFSVVFVAGERTNHKRNLYSELSYYLYEEQTPEDRQAFCKFFKTCNTETNQHKWEASHQG</sequence>
<keyword evidence="3" id="KW-1185">Reference proteome</keyword>
<keyword evidence="1" id="KW-0472">Membrane</keyword>
<name>A0A8E0RU12_9TREM</name>
<evidence type="ECO:0000313" key="3">
    <source>
        <dbReference type="Proteomes" id="UP000728185"/>
    </source>
</evidence>
<feature type="transmembrane region" description="Helical" evidence="1">
    <location>
        <begin position="90"/>
        <end position="114"/>
    </location>
</feature>